<dbReference type="AlphaFoldDB" id="A0A9N9K3N8"/>
<dbReference type="EMBL" id="CAJVPZ010082532">
    <property type="protein sequence ID" value="CAG8809256.1"/>
    <property type="molecule type" value="Genomic_DNA"/>
</dbReference>
<name>A0A9N9K3N8_9GLOM</name>
<comment type="caution">
    <text evidence="2">The sequence shown here is derived from an EMBL/GenBank/DDBJ whole genome shotgun (WGS) entry which is preliminary data.</text>
</comment>
<gene>
    <name evidence="2" type="ORF">RFULGI_LOCUS18570</name>
</gene>
<dbReference type="Proteomes" id="UP000789396">
    <property type="component" value="Unassembled WGS sequence"/>
</dbReference>
<sequence length="78" mass="9067">ESTSSNNNNKHTLKSSDMNSNNLSKHQYLLQNTKGKNYNKVLTKNIYFDAKLKSLQVKKEIAQQKLIIEKKTSIEKRK</sequence>
<organism evidence="2 3">
    <name type="scientific">Racocetra fulgida</name>
    <dbReference type="NCBI Taxonomy" id="60492"/>
    <lineage>
        <taxon>Eukaryota</taxon>
        <taxon>Fungi</taxon>
        <taxon>Fungi incertae sedis</taxon>
        <taxon>Mucoromycota</taxon>
        <taxon>Glomeromycotina</taxon>
        <taxon>Glomeromycetes</taxon>
        <taxon>Diversisporales</taxon>
        <taxon>Gigasporaceae</taxon>
        <taxon>Racocetra</taxon>
    </lineage>
</organism>
<evidence type="ECO:0000256" key="1">
    <source>
        <dbReference type="SAM" id="MobiDB-lite"/>
    </source>
</evidence>
<feature type="non-terminal residue" evidence="2">
    <location>
        <position position="78"/>
    </location>
</feature>
<proteinExistence type="predicted"/>
<evidence type="ECO:0000313" key="2">
    <source>
        <dbReference type="EMBL" id="CAG8809256.1"/>
    </source>
</evidence>
<reference evidence="2" key="1">
    <citation type="submission" date="2021-06" db="EMBL/GenBank/DDBJ databases">
        <authorList>
            <person name="Kallberg Y."/>
            <person name="Tangrot J."/>
            <person name="Rosling A."/>
        </authorList>
    </citation>
    <scope>NUCLEOTIDE SEQUENCE</scope>
    <source>
        <strain evidence="2">IN212</strain>
    </source>
</reference>
<protein>
    <submittedName>
        <fullName evidence="2">15268_t:CDS:1</fullName>
    </submittedName>
</protein>
<feature type="region of interest" description="Disordered" evidence="1">
    <location>
        <begin position="1"/>
        <end position="22"/>
    </location>
</feature>
<evidence type="ECO:0000313" key="3">
    <source>
        <dbReference type="Proteomes" id="UP000789396"/>
    </source>
</evidence>
<accession>A0A9N9K3N8</accession>
<feature type="non-terminal residue" evidence="2">
    <location>
        <position position="1"/>
    </location>
</feature>
<dbReference type="OrthoDB" id="10484709at2759"/>
<keyword evidence="3" id="KW-1185">Reference proteome</keyword>